<evidence type="ECO:0000256" key="1">
    <source>
        <dbReference type="ARBA" id="ARBA00022679"/>
    </source>
</evidence>
<dbReference type="PROSITE" id="PS51186">
    <property type="entry name" value="GNAT"/>
    <property type="match status" value="1"/>
</dbReference>
<dbReference type="InterPro" id="IPR050832">
    <property type="entry name" value="Bact_Acetyltransf"/>
</dbReference>
<evidence type="ECO:0000313" key="5">
    <source>
        <dbReference type="Proteomes" id="UP000095131"/>
    </source>
</evidence>
<dbReference type="OrthoDB" id="9796171at2"/>
<proteinExistence type="predicted"/>
<comment type="caution">
    <text evidence="4">The sequence shown here is derived from an EMBL/GenBank/DDBJ whole genome shotgun (WGS) entry which is preliminary data.</text>
</comment>
<dbReference type="EMBL" id="MDCJ01000007">
    <property type="protein sequence ID" value="ODS04622.1"/>
    <property type="molecule type" value="Genomic_DNA"/>
</dbReference>
<protein>
    <recommendedName>
        <fullName evidence="3">N-acetyltransferase domain-containing protein</fullName>
    </recommendedName>
</protein>
<dbReference type="InterPro" id="IPR000182">
    <property type="entry name" value="GNAT_dom"/>
</dbReference>
<evidence type="ECO:0000259" key="3">
    <source>
        <dbReference type="PROSITE" id="PS51186"/>
    </source>
</evidence>
<sequence>MELIHLDRTDELYQEALNLRYDLFFRVPGLPREIMFDDLESSSFHVAAVDNGLLCAYGRLSEESPRLFKISQMVVLPNMQGRGLGTRVLTKLIHEAFAKGADEIYLNARLHAVSMYEKQGFEASGQTYVAKSTGVPHIKMTRRV</sequence>
<organism evidence="4 5">
    <name type="scientific">Vibrio scophthalmi</name>
    <dbReference type="NCBI Taxonomy" id="45658"/>
    <lineage>
        <taxon>Bacteria</taxon>
        <taxon>Pseudomonadati</taxon>
        <taxon>Pseudomonadota</taxon>
        <taxon>Gammaproteobacteria</taxon>
        <taxon>Vibrionales</taxon>
        <taxon>Vibrionaceae</taxon>
        <taxon>Vibrio</taxon>
    </lineage>
</organism>
<keyword evidence="1" id="KW-0808">Transferase</keyword>
<gene>
    <name evidence="4" type="ORF">VSF3289_03761</name>
</gene>
<dbReference type="GO" id="GO:0016747">
    <property type="term" value="F:acyltransferase activity, transferring groups other than amino-acyl groups"/>
    <property type="evidence" value="ECO:0007669"/>
    <property type="project" value="InterPro"/>
</dbReference>
<accession>A0A1E3WGI9</accession>
<dbReference type="InterPro" id="IPR016181">
    <property type="entry name" value="Acyl_CoA_acyltransferase"/>
</dbReference>
<dbReference type="Gene3D" id="3.40.630.30">
    <property type="match status" value="1"/>
</dbReference>
<dbReference type="Pfam" id="PF13673">
    <property type="entry name" value="Acetyltransf_10"/>
    <property type="match status" value="1"/>
</dbReference>
<keyword evidence="2" id="KW-0012">Acyltransferase</keyword>
<dbReference type="SUPFAM" id="SSF55729">
    <property type="entry name" value="Acyl-CoA N-acyltransferases (Nat)"/>
    <property type="match status" value="1"/>
</dbReference>
<dbReference type="PANTHER" id="PTHR43877:SF2">
    <property type="entry name" value="AMINOALKYLPHOSPHONATE N-ACETYLTRANSFERASE-RELATED"/>
    <property type="match status" value="1"/>
</dbReference>
<dbReference type="AlphaFoldDB" id="A0A1E3WGI9"/>
<reference evidence="4 5" key="1">
    <citation type="submission" date="2016-08" db="EMBL/GenBank/DDBJ databases">
        <title>Genome sequencing of Vibrio scophthalmi strain FP3289, an isolated from Paralichthys olivaceus.</title>
        <authorList>
            <person name="Han H.-J."/>
        </authorList>
    </citation>
    <scope>NUCLEOTIDE SEQUENCE [LARGE SCALE GENOMIC DNA]</scope>
    <source>
        <strain evidence="4 5">FP3289</strain>
    </source>
</reference>
<dbReference type="RefSeq" id="WP_009384189.1">
    <property type="nucleotide sequence ID" value="NZ_CP195090.1"/>
</dbReference>
<name>A0A1E3WGI9_9VIBR</name>
<evidence type="ECO:0000256" key="2">
    <source>
        <dbReference type="ARBA" id="ARBA00023315"/>
    </source>
</evidence>
<dbReference type="CDD" id="cd04301">
    <property type="entry name" value="NAT_SF"/>
    <property type="match status" value="1"/>
</dbReference>
<dbReference type="PANTHER" id="PTHR43877">
    <property type="entry name" value="AMINOALKYLPHOSPHONATE N-ACETYLTRANSFERASE-RELATED-RELATED"/>
    <property type="match status" value="1"/>
</dbReference>
<evidence type="ECO:0000313" key="4">
    <source>
        <dbReference type="EMBL" id="ODS04622.1"/>
    </source>
</evidence>
<dbReference type="Proteomes" id="UP000095131">
    <property type="component" value="Unassembled WGS sequence"/>
</dbReference>
<feature type="domain" description="N-acetyltransferase" evidence="3">
    <location>
        <begin position="1"/>
        <end position="144"/>
    </location>
</feature>